<evidence type="ECO:0000259" key="6">
    <source>
        <dbReference type="PROSITE" id="PS51387"/>
    </source>
</evidence>
<evidence type="ECO:0000313" key="7">
    <source>
        <dbReference type="EMBL" id="ARB51369.1"/>
    </source>
</evidence>
<evidence type="ECO:0000256" key="5">
    <source>
        <dbReference type="ARBA" id="ARBA00023002"/>
    </source>
</evidence>
<evidence type="ECO:0000256" key="3">
    <source>
        <dbReference type="ARBA" id="ARBA00022630"/>
    </source>
</evidence>
<dbReference type="InterPro" id="IPR016169">
    <property type="entry name" value="FAD-bd_PCMH_sub2"/>
</dbReference>
<dbReference type="GO" id="GO:0071949">
    <property type="term" value="F:FAD binding"/>
    <property type="evidence" value="ECO:0007669"/>
    <property type="project" value="InterPro"/>
</dbReference>
<dbReference type="Gene3D" id="3.40.462.20">
    <property type="match status" value="1"/>
</dbReference>
<keyword evidence="5" id="KW-0560">Oxidoreductase</keyword>
<organism evidence="7">
    <name type="scientific">Aspergillus terreus</name>
    <dbReference type="NCBI Taxonomy" id="33178"/>
    <lineage>
        <taxon>Eukaryota</taxon>
        <taxon>Fungi</taxon>
        <taxon>Dikarya</taxon>
        <taxon>Ascomycota</taxon>
        <taxon>Pezizomycotina</taxon>
        <taxon>Eurotiomycetes</taxon>
        <taxon>Eurotiomycetidae</taxon>
        <taxon>Eurotiales</taxon>
        <taxon>Aspergillaceae</taxon>
        <taxon>Aspergillus</taxon>
        <taxon>Aspergillus subgen. Circumdati</taxon>
    </lineage>
</organism>
<dbReference type="InterPro" id="IPR016166">
    <property type="entry name" value="FAD-bd_PCMH"/>
</dbReference>
<feature type="domain" description="FAD-binding PCMH-type" evidence="6">
    <location>
        <begin position="54"/>
        <end position="224"/>
    </location>
</feature>
<dbReference type="VEuPathDB" id="FungiDB:ATEG_06211"/>
<name>A0A1W5SI15_ASPTE</name>
<comment type="cofactor">
    <cofactor evidence="1">
        <name>FAD</name>
        <dbReference type="ChEBI" id="CHEBI:57692"/>
    </cofactor>
</comment>
<proteinExistence type="evidence at transcript level"/>
<dbReference type="Gene3D" id="3.30.465.10">
    <property type="match status" value="1"/>
</dbReference>
<protein>
    <submittedName>
        <fullName evidence="7">Putative FAD/FMN-binding CO dehydrogenase</fullName>
    </submittedName>
</protein>
<dbReference type="Gene3D" id="3.30.43.10">
    <property type="entry name" value="Uridine Diphospho-n-acetylenolpyruvylglucosamine Reductase, domain 2"/>
    <property type="match status" value="1"/>
</dbReference>
<dbReference type="EMBL" id="KX470752">
    <property type="protein sequence ID" value="ARB51369.1"/>
    <property type="molecule type" value="mRNA"/>
</dbReference>
<dbReference type="SUPFAM" id="SSF56176">
    <property type="entry name" value="FAD-binding/transporter-associated domain-like"/>
    <property type="match status" value="1"/>
</dbReference>
<keyword evidence="4" id="KW-0274">FAD</keyword>
<evidence type="ECO:0000256" key="4">
    <source>
        <dbReference type="ARBA" id="ARBA00022827"/>
    </source>
</evidence>
<keyword evidence="3" id="KW-0285">Flavoprotein</keyword>
<dbReference type="Pfam" id="PF01565">
    <property type="entry name" value="FAD_binding_4"/>
    <property type="match status" value="1"/>
</dbReference>
<dbReference type="InterPro" id="IPR050416">
    <property type="entry name" value="FAD-linked_Oxidoreductase"/>
</dbReference>
<evidence type="ECO:0000256" key="2">
    <source>
        <dbReference type="ARBA" id="ARBA00005466"/>
    </source>
</evidence>
<dbReference type="AlphaFoldDB" id="A0A1W5SI15"/>
<evidence type="ECO:0000256" key="1">
    <source>
        <dbReference type="ARBA" id="ARBA00001974"/>
    </source>
</evidence>
<dbReference type="GO" id="GO:0016491">
    <property type="term" value="F:oxidoreductase activity"/>
    <property type="evidence" value="ECO:0007669"/>
    <property type="project" value="UniProtKB-KW"/>
</dbReference>
<comment type="similarity">
    <text evidence="2">Belongs to the oxygen-dependent FAD-linked oxidoreductase family.</text>
</comment>
<dbReference type="InterPro" id="IPR006094">
    <property type="entry name" value="Oxid_FAD_bind_N"/>
</dbReference>
<reference evidence="7" key="1">
    <citation type="journal article" date="2017" name="Microorganisms">
        <title>Melanisation of Aspergillus terreus-is butyrolactone I involved in the regulation of both DOPA and DHN types of pigments in submerged culture?</title>
        <authorList>
            <person name="Palonen E.K."/>
            <person name="Raina S."/>
            <person name="Brandt A."/>
            <person name="Meriluoto J."/>
            <person name="Keshavarz T."/>
            <person name="Soini J.T."/>
        </authorList>
    </citation>
    <scope>NUCLEOTIDE SEQUENCE</scope>
    <source>
        <strain evidence="7">MUCL38669</strain>
    </source>
</reference>
<dbReference type="PANTHER" id="PTHR42973:SF39">
    <property type="entry name" value="FAD-BINDING PCMH-TYPE DOMAIN-CONTAINING PROTEIN"/>
    <property type="match status" value="1"/>
</dbReference>
<dbReference type="InterPro" id="IPR036318">
    <property type="entry name" value="FAD-bd_PCMH-like_sf"/>
</dbReference>
<dbReference type="InterPro" id="IPR016167">
    <property type="entry name" value="FAD-bd_PCMH_sub1"/>
</dbReference>
<accession>A0A1W5SI15</accession>
<dbReference type="PANTHER" id="PTHR42973">
    <property type="entry name" value="BINDING OXIDOREDUCTASE, PUTATIVE (AFU_ORTHOLOGUE AFUA_1G17690)-RELATED"/>
    <property type="match status" value="1"/>
</dbReference>
<dbReference type="PROSITE" id="PS51387">
    <property type="entry name" value="FAD_PCMH"/>
    <property type="match status" value="1"/>
</dbReference>
<sequence>MDPNIMWQARNDGSGLLEEDIQQLRSSIRGTVVLKNEASEEEYNAAVTRWNNVSIRLATLVVYVEDEQDIVKCVEFVNKHYLDVAVCSHGRHSYHGASSSTGMVIDLGRMRSVSVDKEAMTVTAQGGCIARDVELPLEAEGLAAVFGAVNETGIGGLTLGGGVGFLTGAHGLAADNLVSARMVLANGQIVTASDDENSDLFWAIRGAGPNFGIVTEFQYRVHKQGPVFWQMLFYSPDKLKDCISIVNQMHNISLAQKGGDFQVMMCYLTPPGYPDLHPGLRIFYNGPEEKAKELAAPAYALGPLSVSGGMCNFSDTTRIPPYLEFEGFDRYAASSAHLDYPLDENLLLEVFTMFRNVIHKYGHHLLHPSKCILDLRNYEKVASVPIDATAYSGRFDVAWMIPDLQWDDPAMDSTMRMEVTSITAHIRERVREAKGDHVSGPRDATAIYPNISAGGEEKAKSVFGPNLPRLRVLKRKYDPNFIWNKWFPIVPA</sequence>
<gene>
    <name evidence="7" type="primary">pgmH</name>
</gene>